<sequence>MESGSQTTRYGLAGAVWSEDVSRTKRVASHIRAGTVWIDTYHGAPKYAPFGRYSREQDWQGTWDAWSQELPRSEA</sequence>
<proteinExistence type="predicted"/>
<dbReference type="Proteomes" id="UP000248329">
    <property type="component" value="Unassembled WGS sequence"/>
</dbReference>
<evidence type="ECO:0000313" key="2">
    <source>
        <dbReference type="Proteomes" id="UP000248329"/>
    </source>
</evidence>
<accession>A0AC61L702</accession>
<comment type="caution">
    <text evidence="1">The sequence shown here is derived from an EMBL/GenBank/DDBJ whole genome shotgun (WGS) entry which is preliminary data.</text>
</comment>
<reference evidence="1" key="1">
    <citation type="submission" date="2018-01" db="EMBL/GenBank/DDBJ databases">
        <authorList>
            <person name="Krukenberg V."/>
        </authorList>
    </citation>
    <scope>NUCLEOTIDE SEQUENCE</scope>
    <source>
        <strain evidence="1">E20ANME2</strain>
    </source>
</reference>
<evidence type="ECO:0000313" key="1">
    <source>
        <dbReference type="EMBL" id="PXF62163.1"/>
    </source>
</evidence>
<gene>
    <name evidence="1" type="ORF">C4B59_00700</name>
</gene>
<organism evidence="1 2">
    <name type="scientific">Candidatus Methanogaster sp</name>
    <dbReference type="NCBI Taxonomy" id="3386292"/>
    <lineage>
        <taxon>Archaea</taxon>
        <taxon>Methanobacteriati</taxon>
        <taxon>Methanobacteriota</taxon>
        <taxon>Stenosarchaea group</taxon>
        <taxon>Methanomicrobia</taxon>
        <taxon>Methanosarcinales</taxon>
        <taxon>ANME-2 cluster</taxon>
        <taxon>Candidatus Methanogasteraceae</taxon>
        <taxon>Candidatus Methanogaster</taxon>
    </lineage>
</organism>
<name>A0AC61L702_9EURY</name>
<dbReference type="EMBL" id="PQXF01000001">
    <property type="protein sequence ID" value="PXF62163.1"/>
    <property type="molecule type" value="Genomic_DNA"/>
</dbReference>
<protein>
    <submittedName>
        <fullName evidence="1">Uncharacterized protein</fullName>
    </submittedName>
</protein>